<dbReference type="EMBL" id="MT141563">
    <property type="protein sequence ID" value="QJA66948.1"/>
    <property type="molecule type" value="Genomic_DNA"/>
</dbReference>
<dbReference type="EMBL" id="MT143992">
    <property type="protein sequence ID" value="QJA45564.1"/>
    <property type="molecule type" value="Genomic_DNA"/>
</dbReference>
<name>A0A6H1ZDD5_9ZZZZ</name>
<accession>A0A6H1ZDD5</accession>
<dbReference type="EMBL" id="MT144957">
    <property type="protein sequence ID" value="QJI01868.1"/>
    <property type="molecule type" value="Genomic_DNA"/>
</dbReference>
<proteinExistence type="predicted"/>
<evidence type="ECO:0000313" key="2">
    <source>
        <dbReference type="EMBL" id="QJA66948.1"/>
    </source>
</evidence>
<sequence>MGVQSTRHITRECAKSRIKEISILFQEKNYRKIEEQTYESIVDLQEFVDNWNLVDISKIENWTDKMLGNFIDKPFFRHSMFDNYLISD</sequence>
<dbReference type="AlphaFoldDB" id="A0A6H1ZDD5"/>
<protein>
    <submittedName>
        <fullName evidence="1">Uncharacterized protein</fullName>
    </submittedName>
</protein>
<reference evidence="1" key="1">
    <citation type="submission" date="2020-03" db="EMBL/GenBank/DDBJ databases">
        <title>The deep terrestrial virosphere.</title>
        <authorList>
            <person name="Holmfeldt K."/>
            <person name="Nilsson E."/>
            <person name="Simone D."/>
            <person name="Lopez-Fernandez M."/>
            <person name="Wu X."/>
            <person name="de Brujin I."/>
            <person name="Lundin D."/>
            <person name="Andersson A."/>
            <person name="Bertilsson S."/>
            <person name="Dopson M."/>
        </authorList>
    </citation>
    <scope>NUCLEOTIDE SEQUENCE</scope>
    <source>
        <strain evidence="3">MM415A02464</strain>
        <strain evidence="2">MM415B00319</strain>
        <strain evidence="1">TM448A00246</strain>
        <strain evidence="4">TM448B02818</strain>
    </source>
</reference>
<organism evidence="1">
    <name type="scientific">viral metagenome</name>
    <dbReference type="NCBI Taxonomy" id="1070528"/>
    <lineage>
        <taxon>unclassified sequences</taxon>
        <taxon>metagenomes</taxon>
        <taxon>organismal metagenomes</taxon>
    </lineage>
</organism>
<gene>
    <name evidence="3" type="ORF">MM415A02464_0008</name>
    <name evidence="2" type="ORF">MM415B00319_0078</name>
    <name evidence="1" type="ORF">TM448A00246_0055</name>
    <name evidence="4" type="ORF">TM448B02818_0006</name>
</gene>
<dbReference type="EMBL" id="MT142004">
    <property type="protein sequence ID" value="QJA73127.1"/>
    <property type="molecule type" value="Genomic_DNA"/>
</dbReference>
<evidence type="ECO:0000313" key="1">
    <source>
        <dbReference type="EMBL" id="QJA45564.1"/>
    </source>
</evidence>
<evidence type="ECO:0000313" key="3">
    <source>
        <dbReference type="EMBL" id="QJA73127.1"/>
    </source>
</evidence>
<evidence type="ECO:0000313" key="4">
    <source>
        <dbReference type="EMBL" id="QJI01868.1"/>
    </source>
</evidence>